<dbReference type="PROSITE" id="PS50850">
    <property type="entry name" value="MFS"/>
    <property type="match status" value="1"/>
</dbReference>
<dbReference type="InterPro" id="IPR011701">
    <property type="entry name" value="MFS"/>
</dbReference>
<feature type="domain" description="Major facilitator superfamily (MFS) profile" evidence="7">
    <location>
        <begin position="18"/>
        <end position="413"/>
    </location>
</feature>
<evidence type="ECO:0000313" key="9">
    <source>
        <dbReference type="Proteomes" id="UP000295681"/>
    </source>
</evidence>
<feature type="transmembrane region" description="Helical" evidence="6">
    <location>
        <begin position="172"/>
        <end position="193"/>
    </location>
</feature>
<protein>
    <recommendedName>
        <fullName evidence="7">Major facilitator superfamily (MFS) profile domain-containing protein</fullName>
    </recommendedName>
</protein>
<organism evidence="8 9">
    <name type="scientific">Leuconostoc fallax</name>
    <dbReference type="NCBI Taxonomy" id="1251"/>
    <lineage>
        <taxon>Bacteria</taxon>
        <taxon>Bacillati</taxon>
        <taxon>Bacillota</taxon>
        <taxon>Bacilli</taxon>
        <taxon>Lactobacillales</taxon>
        <taxon>Lactobacillaceae</taxon>
        <taxon>Leuconostoc</taxon>
    </lineage>
</organism>
<feature type="transmembrane region" description="Helical" evidence="6">
    <location>
        <begin position="83"/>
        <end position="110"/>
    </location>
</feature>
<keyword evidence="2" id="KW-0813">Transport</keyword>
<feature type="transmembrane region" description="Helical" evidence="6">
    <location>
        <begin position="299"/>
        <end position="318"/>
    </location>
</feature>
<feature type="transmembrane region" description="Helical" evidence="6">
    <location>
        <begin position="324"/>
        <end position="348"/>
    </location>
</feature>
<dbReference type="RefSeq" id="WP_133264614.1">
    <property type="nucleotide sequence ID" value="NZ_JAGYGP010000001.1"/>
</dbReference>
<gene>
    <name evidence="8" type="ORF">C5L23_001447</name>
</gene>
<dbReference type="AlphaFoldDB" id="A0A4R5N760"/>
<dbReference type="EMBL" id="PUFI01000015">
    <property type="protein sequence ID" value="TDG67648.1"/>
    <property type="molecule type" value="Genomic_DNA"/>
</dbReference>
<feature type="transmembrane region" description="Helical" evidence="6">
    <location>
        <begin position="388"/>
        <end position="409"/>
    </location>
</feature>
<evidence type="ECO:0000256" key="1">
    <source>
        <dbReference type="ARBA" id="ARBA00004651"/>
    </source>
</evidence>
<proteinExistence type="predicted"/>
<comment type="caution">
    <text evidence="8">The sequence shown here is derived from an EMBL/GenBank/DDBJ whole genome shotgun (WGS) entry which is preliminary data.</text>
</comment>
<accession>A0A4R5N760</accession>
<reference evidence="8 9" key="1">
    <citation type="journal article" date="2019" name="Appl. Microbiol. Biotechnol.">
        <title>Uncovering carbohydrate metabolism through a genotype-phenotype association study of 56 lactic acid bacteria genomes.</title>
        <authorList>
            <person name="Buron-Moles G."/>
            <person name="Chailyan A."/>
            <person name="Dolejs I."/>
            <person name="Forster J."/>
            <person name="Miks M.H."/>
        </authorList>
    </citation>
    <scope>NUCLEOTIDE SEQUENCE [LARGE SCALE GENOMIC DNA]</scope>
    <source>
        <strain evidence="8 9">ATCC 700006</strain>
    </source>
</reference>
<evidence type="ECO:0000313" key="8">
    <source>
        <dbReference type="EMBL" id="TDG67648.1"/>
    </source>
</evidence>
<evidence type="ECO:0000256" key="2">
    <source>
        <dbReference type="ARBA" id="ARBA00022448"/>
    </source>
</evidence>
<dbReference type="SUPFAM" id="SSF103473">
    <property type="entry name" value="MFS general substrate transporter"/>
    <property type="match status" value="1"/>
</dbReference>
<sequence>MTNHQTNANIVQNSWKKIVLLNFFGWIFIYADRTILNPIMPNIQSHFDLNNSQLGLISSVFFLTYTFAQIPFAAIADYLGKKWVIGLGFVFFGLMTLLSGIVTTFGLFLLMRALTGIGEGTFYGPSFSLASENIPTKKLTFGTALINSGQAFGQAAGTLLSSFLVLQYNMHWSSPFIIISIPTVLVGLMYLIFVNEKRRLKNLESNNLHSTMYQNSNNELIKIDVKALFNKNLILTYLLLFASIYGQIAMLTWLPQFLITDRGISGASVGWIASIVPFASIPSSLIFARINDKLSNPKLLLYILIPIAALALMIGMSINSYPVLIIALLVYGFTGKMAIDPILLYTVNKNAKANQLSTTLGVYNFFGMIASILAPYLTGVFIDLTGSMVIGFYFSAILLILGLVGFSFVKYEK</sequence>
<comment type="subcellular location">
    <subcellularLocation>
        <location evidence="1">Cell membrane</location>
        <topology evidence="1">Multi-pass membrane protein</topology>
    </subcellularLocation>
</comment>
<feature type="transmembrane region" description="Helical" evidence="6">
    <location>
        <begin position="266"/>
        <end position="287"/>
    </location>
</feature>
<evidence type="ECO:0000256" key="5">
    <source>
        <dbReference type="ARBA" id="ARBA00023136"/>
    </source>
</evidence>
<name>A0A4R5N760_9LACO</name>
<dbReference type="InterPro" id="IPR050382">
    <property type="entry name" value="MFS_Na/Anion_cotransporter"/>
</dbReference>
<dbReference type="Proteomes" id="UP000295681">
    <property type="component" value="Unassembled WGS sequence"/>
</dbReference>
<dbReference type="Gene3D" id="1.20.1250.20">
    <property type="entry name" value="MFS general substrate transporter like domains"/>
    <property type="match status" value="2"/>
</dbReference>
<feature type="transmembrane region" description="Helical" evidence="6">
    <location>
        <begin position="360"/>
        <end position="382"/>
    </location>
</feature>
<dbReference type="InterPro" id="IPR020846">
    <property type="entry name" value="MFS_dom"/>
</dbReference>
<dbReference type="InterPro" id="IPR036259">
    <property type="entry name" value="MFS_trans_sf"/>
</dbReference>
<keyword evidence="9" id="KW-1185">Reference proteome</keyword>
<feature type="transmembrane region" description="Helical" evidence="6">
    <location>
        <begin position="18"/>
        <end position="36"/>
    </location>
</feature>
<dbReference type="GO" id="GO:0005886">
    <property type="term" value="C:plasma membrane"/>
    <property type="evidence" value="ECO:0007669"/>
    <property type="project" value="UniProtKB-SubCell"/>
</dbReference>
<dbReference type="PANTHER" id="PTHR11662">
    <property type="entry name" value="SOLUTE CARRIER FAMILY 17"/>
    <property type="match status" value="1"/>
</dbReference>
<feature type="transmembrane region" description="Helical" evidence="6">
    <location>
        <begin position="234"/>
        <end position="254"/>
    </location>
</feature>
<dbReference type="Pfam" id="PF07690">
    <property type="entry name" value="MFS_1"/>
    <property type="match status" value="1"/>
</dbReference>
<keyword evidence="4 6" id="KW-1133">Transmembrane helix</keyword>
<keyword evidence="5 6" id="KW-0472">Membrane</keyword>
<dbReference type="PANTHER" id="PTHR11662:SF399">
    <property type="entry name" value="FI19708P1-RELATED"/>
    <property type="match status" value="1"/>
</dbReference>
<dbReference type="STRING" id="907931.GCA_000165675_00059"/>
<evidence type="ECO:0000256" key="6">
    <source>
        <dbReference type="SAM" id="Phobius"/>
    </source>
</evidence>
<evidence type="ECO:0000259" key="7">
    <source>
        <dbReference type="PROSITE" id="PS50850"/>
    </source>
</evidence>
<dbReference type="GO" id="GO:0022857">
    <property type="term" value="F:transmembrane transporter activity"/>
    <property type="evidence" value="ECO:0007669"/>
    <property type="project" value="InterPro"/>
</dbReference>
<evidence type="ECO:0000256" key="4">
    <source>
        <dbReference type="ARBA" id="ARBA00022989"/>
    </source>
</evidence>
<feature type="transmembrane region" description="Helical" evidence="6">
    <location>
        <begin position="56"/>
        <end position="76"/>
    </location>
</feature>
<keyword evidence="3 6" id="KW-0812">Transmembrane</keyword>
<evidence type="ECO:0000256" key="3">
    <source>
        <dbReference type="ARBA" id="ARBA00022692"/>
    </source>
</evidence>